<comment type="caution">
    <text evidence="1">The sequence shown here is derived from an EMBL/GenBank/DDBJ whole genome shotgun (WGS) entry which is preliminary data.</text>
</comment>
<accession>A0A150GMK5</accession>
<dbReference type="AlphaFoldDB" id="A0A150GMK5"/>
<evidence type="ECO:0000313" key="2">
    <source>
        <dbReference type="Proteomes" id="UP000075714"/>
    </source>
</evidence>
<proteinExistence type="predicted"/>
<dbReference type="EMBL" id="LSYV01000015">
    <property type="protein sequence ID" value="KXZ51073.1"/>
    <property type="molecule type" value="Genomic_DNA"/>
</dbReference>
<dbReference type="Proteomes" id="UP000075714">
    <property type="component" value="Unassembled WGS sequence"/>
</dbReference>
<reference evidence="2" key="1">
    <citation type="journal article" date="2016" name="Nat. Commun.">
        <title>The Gonium pectorale genome demonstrates co-option of cell cycle regulation during the evolution of multicellularity.</title>
        <authorList>
            <person name="Hanschen E.R."/>
            <person name="Marriage T.N."/>
            <person name="Ferris P.J."/>
            <person name="Hamaji T."/>
            <person name="Toyoda A."/>
            <person name="Fujiyama A."/>
            <person name="Neme R."/>
            <person name="Noguchi H."/>
            <person name="Minakuchi Y."/>
            <person name="Suzuki M."/>
            <person name="Kawai-Toyooka H."/>
            <person name="Smith D.R."/>
            <person name="Sparks H."/>
            <person name="Anderson J."/>
            <person name="Bakaric R."/>
            <person name="Luria V."/>
            <person name="Karger A."/>
            <person name="Kirschner M.W."/>
            <person name="Durand P.M."/>
            <person name="Michod R.E."/>
            <person name="Nozaki H."/>
            <person name="Olson B.J."/>
        </authorList>
    </citation>
    <scope>NUCLEOTIDE SEQUENCE [LARGE SCALE GENOMIC DNA]</scope>
    <source>
        <strain evidence="2">NIES-2863</strain>
    </source>
</reference>
<name>A0A150GMK5_GONPE</name>
<gene>
    <name evidence="1" type="ORF">GPECTOR_14g58</name>
</gene>
<evidence type="ECO:0000313" key="1">
    <source>
        <dbReference type="EMBL" id="KXZ51073.1"/>
    </source>
</evidence>
<protein>
    <submittedName>
        <fullName evidence="1">Uncharacterized protein</fullName>
    </submittedName>
</protein>
<keyword evidence="2" id="KW-1185">Reference proteome</keyword>
<sequence>MVISICNQKPEFSPQFMRQRWFNADAGDGSATFERLATQCSYGKWQFSPADNIIVPVNVSIPCNSTTGPLGAWSASTCRDVDRLGWAAAADDWVRKNTDINPDDFVHRFLLLPTQTANCNPAIAALAMQVGLGAVEGDAGRLSVL</sequence>
<organism evidence="1 2">
    <name type="scientific">Gonium pectorale</name>
    <name type="common">Green alga</name>
    <dbReference type="NCBI Taxonomy" id="33097"/>
    <lineage>
        <taxon>Eukaryota</taxon>
        <taxon>Viridiplantae</taxon>
        <taxon>Chlorophyta</taxon>
        <taxon>core chlorophytes</taxon>
        <taxon>Chlorophyceae</taxon>
        <taxon>CS clade</taxon>
        <taxon>Chlamydomonadales</taxon>
        <taxon>Volvocaceae</taxon>
        <taxon>Gonium</taxon>
    </lineage>
</organism>